<dbReference type="Proteomes" id="UP000250275">
    <property type="component" value="Unassembled WGS sequence"/>
</dbReference>
<feature type="domain" description="Doublesex dimerisation" evidence="1">
    <location>
        <begin position="43"/>
        <end position="107"/>
    </location>
</feature>
<dbReference type="AlphaFoldDB" id="A0A310SHX7"/>
<protein>
    <recommendedName>
        <fullName evidence="1">Doublesex dimerisation domain-containing protein</fullName>
    </recommendedName>
</protein>
<dbReference type="SMART" id="SM01143">
    <property type="entry name" value="DSX_dimer"/>
    <property type="match status" value="1"/>
</dbReference>
<accession>A0A310SHX7</accession>
<dbReference type="Pfam" id="PF08828">
    <property type="entry name" value="DSX_dimer"/>
    <property type="match status" value="1"/>
</dbReference>
<keyword evidence="3" id="KW-1185">Reference proteome</keyword>
<name>A0A310SHX7_9HYME</name>
<evidence type="ECO:0000313" key="3">
    <source>
        <dbReference type="Proteomes" id="UP000250275"/>
    </source>
</evidence>
<dbReference type="InterPro" id="IPR014932">
    <property type="entry name" value="DSX_dimer"/>
</dbReference>
<proteinExistence type="predicted"/>
<dbReference type="OrthoDB" id="5842031at2759"/>
<evidence type="ECO:0000259" key="1">
    <source>
        <dbReference type="SMART" id="SM01143"/>
    </source>
</evidence>
<dbReference type="EMBL" id="KQ761076">
    <property type="protein sequence ID" value="OAD58234.1"/>
    <property type="molecule type" value="Genomic_DNA"/>
</dbReference>
<reference evidence="2 3" key="1">
    <citation type="submission" date="2015-07" db="EMBL/GenBank/DDBJ databases">
        <title>The genome of Eufriesea mexicana.</title>
        <authorList>
            <person name="Pan H."/>
            <person name="Kapheim K."/>
        </authorList>
    </citation>
    <scope>NUCLEOTIDE SEQUENCE [LARGE SCALE GENOMIC DNA]</scope>
    <source>
        <strain evidence="2">0111107269</strain>
        <tissue evidence="2">Whole body</tissue>
    </source>
</reference>
<organism evidence="2 3">
    <name type="scientific">Eufriesea mexicana</name>
    <dbReference type="NCBI Taxonomy" id="516756"/>
    <lineage>
        <taxon>Eukaryota</taxon>
        <taxon>Metazoa</taxon>
        <taxon>Ecdysozoa</taxon>
        <taxon>Arthropoda</taxon>
        <taxon>Hexapoda</taxon>
        <taxon>Insecta</taxon>
        <taxon>Pterygota</taxon>
        <taxon>Neoptera</taxon>
        <taxon>Endopterygota</taxon>
        <taxon>Hymenoptera</taxon>
        <taxon>Apocrita</taxon>
        <taxon>Aculeata</taxon>
        <taxon>Apoidea</taxon>
        <taxon>Anthophila</taxon>
        <taxon>Apidae</taxon>
        <taxon>Eufriesea</taxon>
    </lineage>
</organism>
<sequence>MVSSRTIEIQRPQETRCSCYIAVQVDHRMAARHKGLSAGLAGESVEILLEHSSKLIELFQYPWEAILLMYINLKYAGANPEEVVAAMCKFPEARPAVNRSSFRNGETGDPSEISSRVRNALAMSLARCTIDPGVAAMCKFPEARPAVNRSSFRNGETGDPSEISSRVRNALAMSLARCTIDPGSGEKLAAGSNSVSDQARPGTWESHECAMREMARSILDSSVTT</sequence>
<evidence type="ECO:0000313" key="2">
    <source>
        <dbReference type="EMBL" id="OAD58234.1"/>
    </source>
</evidence>
<gene>
    <name evidence="2" type="ORF">WN48_00246</name>
</gene>
<dbReference type="Gene3D" id="1.10.8.10">
    <property type="entry name" value="DNA helicase RuvA subunit, C-terminal domain"/>
    <property type="match status" value="1"/>
</dbReference>